<dbReference type="PROSITE" id="PS50943">
    <property type="entry name" value="HTH_CROC1"/>
    <property type="match status" value="1"/>
</dbReference>
<dbReference type="GO" id="GO:0003677">
    <property type="term" value="F:DNA binding"/>
    <property type="evidence" value="ECO:0007669"/>
    <property type="project" value="InterPro"/>
</dbReference>
<dbReference type="InterPro" id="IPR001387">
    <property type="entry name" value="Cro/C1-type_HTH"/>
</dbReference>
<dbReference type="RefSeq" id="WP_184073634.1">
    <property type="nucleotide sequence ID" value="NZ_JACHDS010000001.1"/>
</dbReference>
<protein>
    <submittedName>
        <fullName evidence="2">Transcriptional regulator with XRE-family HTH domain</fullName>
    </submittedName>
</protein>
<evidence type="ECO:0000259" key="1">
    <source>
        <dbReference type="PROSITE" id="PS50943"/>
    </source>
</evidence>
<reference evidence="2 3" key="1">
    <citation type="submission" date="2020-08" db="EMBL/GenBank/DDBJ databases">
        <title>Sequencing the genomes of 1000 actinobacteria strains.</title>
        <authorList>
            <person name="Klenk H.-P."/>
        </authorList>
    </citation>
    <scope>NUCLEOTIDE SEQUENCE [LARGE SCALE GENOMIC DNA]</scope>
    <source>
        <strain evidence="2 3">DSM 46659</strain>
    </source>
</reference>
<dbReference type="Proteomes" id="UP000546642">
    <property type="component" value="Unassembled WGS sequence"/>
</dbReference>
<feature type="domain" description="HTH cro/C1-type" evidence="1">
    <location>
        <begin position="18"/>
        <end position="73"/>
    </location>
</feature>
<gene>
    <name evidence="2" type="ORF">HNR23_000823</name>
</gene>
<evidence type="ECO:0000313" key="3">
    <source>
        <dbReference type="Proteomes" id="UP000546642"/>
    </source>
</evidence>
<dbReference type="EMBL" id="JACHDS010000001">
    <property type="protein sequence ID" value="MBB6170763.1"/>
    <property type="molecule type" value="Genomic_DNA"/>
</dbReference>
<dbReference type="CDD" id="cd00093">
    <property type="entry name" value="HTH_XRE"/>
    <property type="match status" value="1"/>
</dbReference>
<dbReference type="Gene3D" id="1.10.260.40">
    <property type="entry name" value="lambda repressor-like DNA-binding domains"/>
    <property type="match status" value="1"/>
</dbReference>
<dbReference type="Pfam" id="PF13560">
    <property type="entry name" value="HTH_31"/>
    <property type="match status" value="1"/>
</dbReference>
<dbReference type="InterPro" id="IPR010982">
    <property type="entry name" value="Lambda_DNA-bd_dom_sf"/>
</dbReference>
<dbReference type="Pfam" id="PF19054">
    <property type="entry name" value="DUF5753"/>
    <property type="match status" value="1"/>
</dbReference>
<name>A0A7X0D406_9ACTN</name>
<dbReference type="SMART" id="SM00530">
    <property type="entry name" value="HTH_XRE"/>
    <property type="match status" value="1"/>
</dbReference>
<proteinExistence type="predicted"/>
<accession>A0A7X0D406</accession>
<organism evidence="2 3">
    <name type="scientific">Nocardiopsis mwathae</name>
    <dbReference type="NCBI Taxonomy" id="1472723"/>
    <lineage>
        <taxon>Bacteria</taxon>
        <taxon>Bacillati</taxon>
        <taxon>Actinomycetota</taxon>
        <taxon>Actinomycetes</taxon>
        <taxon>Streptosporangiales</taxon>
        <taxon>Nocardiopsidaceae</taxon>
        <taxon>Nocardiopsis</taxon>
    </lineage>
</organism>
<dbReference type="InterPro" id="IPR043917">
    <property type="entry name" value="DUF5753"/>
</dbReference>
<dbReference type="SUPFAM" id="SSF47413">
    <property type="entry name" value="lambda repressor-like DNA-binding domains"/>
    <property type="match status" value="1"/>
</dbReference>
<dbReference type="AlphaFoldDB" id="A0A7X0D406"/>
<comment type="caution">
    <text evidence="2">The sequence shown here is derived from an EMBL/GenBank/DDBJ whole genome shotgun (WGS) entry which is preliminary data.</text>
</comment>
<sequence>MKRPLSPTVRRRRLGRVLRALREEAGLKLDEAAKQSGIPRATLGKMETAELKRIRLADLDALASLYKRDDKSRRAMHQLAKDATQLGWWSNYKDVFGARALPDFEAEASFIRTYQAQVIPGLLQTAEYTRAVFMGTNAFDDDEIQRHVDARMERQRILASLRPPEYSAIIDEAALRRPAGGNSAMKEQLLHLIHMAARPHMTVHVLPFSAGMHAANLGGFQILDFPEPADPAIGYTETPTSILFVEGEDEIRRYDAMWREAHNAALTVAQSIDFIKEVIASLESEQ</sequence>
<evidence type="ECO:0000313" key="2">
    <source>
        <dbReference type="EMBL" id="MBB6170763.1"/>
    </source>
</evidence>
<keyword evidence="3" id="KW-1185">Reference proteome</keyword>